<accession>A0A8J9UN59</accession>
<organism evidence="1 2">
    <name type="scientific">Brenthis ino</name>
    <name type="common">lesser marbled fritillary</name>
    <dbReference type="NCBI Taxonomy" id="405034"/>
    <lineage>
        <taxon>Eukaryota</taxon>
        <taxon>Metazoa</taxon>
        <taxon>Ecdysozoa</taxon>
        <taxon>Arthropoda</taxon>
        <taxon>Hexapoda</taxon>
        <taxon>Insecta</taxon>
        <taxon>Pterygota</taxon>
        <taxon>Neoptera</taxon>
        <taxon>Endopterygota</taxon>
        <taxon>Lepidoptera</taxon>
        <taxon>Glossata</taxon>
        <taxon>Ditrysia</taxon>
        <taxon>Papilionoidea</taxon>
        <taxon>Nymphalidae</taxon>
        <taxon>Heliconiinae</taxon>
        <taxon>Argynnini</taxon>
        <taxon>Brenthis</taxon>
    </lineage>
</organism>
<protein>
    <submittedName>
        <fullName evidence="1">Uncharacterized protein</fullName>
    </submittedName>
</protein>
<dbReference type="EMBL" id="OV170223">
    <property type="protein sequence ID" value="CAH0721999.1"/>
    <property type="molecule type" value="Genomic_DNA"/>
</dbReference>
<dbReference type="AlphaFoldDB" id="A0A8J9UN59"/>
<feature type="non-terminal residue" evidence="1">
    <location>
        <position position="71"/>
    </location>
</feature>
<sequence>MVGPISSVLKIFNGEVKGLCKSVCKLYSYKIATKHGLYNRRTRRRGRYYIHKSYGRCKNKVTITRGVTSPN</sequence>
<keyword evidence="2" id="KW-1185">Reference proteome</keyword>
<proteinExistence type="predicted"/>
<dbReference type="Proteomes" id="UP000838878">
    <property type="component" value="Chromosome 3"/>
</dbReference>
<gene>
    <name evidence="1" type="ORF">BINO364_LOCUS8024</name>
</gene>
<name>A0A8J9UN59_9NEOP</name>
<reference evidence="1" key="1">
    <citation type="submission" date="2021-12" db="EMBL/GenBank/DDBJ databases">
        <authorList>
            <person name="Martin H S."/>
        </authorList>
    </citation>
    <scope>NUCLEOTIDE SEQUENCE</scope>
</reference>
<evidence type="ECO:0000313" key="1">
    <source>
        <dbReference type="EMBL" id="CAH0721999.1"/>
    </source>
</evidence>
<evidence type="ECO:0000313" key="2">
    <source>
        <dbReference type="Proteomes" id="UP000838878"/>
    </source>
</evidence>